<dbReference type="Pfam" id="PF13481">
    <property type="entry name" value="AAA_25"/>
    <property type="match status" value="1"/>
</dbReference>
<dbReference type="InterPro" id="IPR027417">
    <property type="entry name" value="P-loop_NTPase"/>
</dbReference>
<dbReference type="Gene3D" id="3.40.50.300">
    <property type="entry name" value="P-loop containing nucleotide triphosphate hydrolases"/>
    <property type="match status" value="1"/>
</dbReference>
<sequence>PPSVHIKGEAITWERHESLTKTSSEQITQCVGLLAFTSIILNFYKSVSGERNDVCDAITGVLLRAGFGTEDIDTTVTFIAQHCGDEEYRKRAKAKTIKKNLDEKKKVLGLPALQKLLELQNDDIDKIREFLNISKKENHEPLKFLSYFENLNKPIPKPKWLIPGLIMKNTVFMISGFGGSGKSSLSVLLGITGAHHLKSFMGRDVPYPFSTLIMNQEDTMDQLRLKASAYKKHFKLTKPVFQGEIFENTDQKICDITFVSGAEKKFTLGKFTKDILIPSPHYEEIRNKVLENNIELIIVDPFILLFEGISENEASHVSTA</sequence>
<name>A0A382RJ14_9ZZZZ</name>
<proteinExistence type="predicted"/>
<gene>
    <name evidence="1" type="ORF">METZ01_LOCUS350553</name>
</gene>
<dbReference type="EMBL" id="UINC01122094">
    <property type="protein sequence ID" value="SVC97699.1"/>
    <property type="molecule type" value="Genomic_DNA"/>
</dbReference>
<reference evidence="1" key="1">
    <citation type="submission" date="2018-05" db="EMBL/GenBank/DDBJ databases">
        <authorList>
            <person name="Lanie J.A."/>
            <person name="Ng W.-L."/>
            <person name="Kazmierczak K.M."/>
            <person name="Andrzejewski T.M."/>
            <person name="Davidsen T.M."/>
            <person name="Wayne K.J."/>
            <person name="Tettelin H."/>
            <person name="Glass J.I."/>
            <person name="Rusch D."/>
            <person name="Podicherti R."/>
            <person name="Tsui H.-C.T."/>
            <person name="Winkler M.E."/>
        </authorList>
    </citation>
    <scope>NUCLEOTIDE SEQUENCE</scope>
</reference>
<organism evidence="1">
    <name type="scientific">marine metagenome</name>
    <dbReference type="NCBI Taxonomy" id="408172"/>
    <lineage>
        <taxon>unclassified sequences</taxon>
        <taxon>metagenomes</taxon>
        <taxon>ecological metagenomes</taxon>
    </lineage>
</organism>
<dbReference type="SUPFAM" id="SSF52540">
    <property type="entry name" value="P-loop containing nucleoside triphosphate hydrolases"/>
    <property type="match status" value="1"/>
</dbReference>
<dbReference type="AlphaFoldDB" id="A0A382RJ14"/>
<feature type="non-terminal residue" evidence="1">
    <location>
        <position position="320"/>
    </location>
</feature>
<protein>
    <submittedName>
        <fullName evidence="1">Uncharacterized protein</fullName>
    </submittedName>
</protein>
<evidence type="ECO:0000313" key="1">
    <source>
        <dbReference type="EMBL" id="SVC97699.1"/>
    </source>
</evidence>
<feature type="non-terminal residue" evidence="1">
    <location>
        <position position="1"/>
    </location>
</feature>
<accession>A0A382RJ14</accession>